<gene>
    <name evidence="1" type="ORF">SAMN05216207_11524</name>
</gene>
<feature type="non-terminal residue" evidence="1">
    <location>
        <position position="1"/>
    </location>
</feature>
<evidence type="ECO:0000313" key="1">
    <source>
        <dbReference type="EMBL" id="SFO65381.1"/>
    </source>
</evidence>
<dbReference type="STRING" id="260086.SAMN05216207_11524"/>
<sequence>PEEFHRVVGEFLGRVVPRPAAMAES</sequence>
<name>A0A1I5IZ14_PSUAM</name>
<dbReference type="AlphaFoldDB" id="A0A1I5IZ14"/>
<evidence type="ECO:0000313" key="2">
    <source>
        <dbReference type="Proteomes" id="UP000199614"/>
    </source>
</evidence>
<protein>
    <submittedName>
        <fullName evidence="1">Uncharacterized protein</fullName>
    </submittedName>
</protein>
<reference evidence="1 2" key="1">
    <citation type="submission" date="2016-10" db="EMBL/GenBank/DDBJ databases">
        <authorList>
            <person name="de Groot N.N."/>
        </authorList>
    </citation>
    <scope>NUCLEOTIDE SEQUENCE [LARGE SCALE GENOMIC DNA]</scope>
    <source>
        <strain evidence="1 2">CGMCC 4.1877</strain>
    </source>
</reference>
<keyword evidence="2" id="KW-1185">Reference proteome</keyword>
<accession>A0A1I5IZ14</accession>
<organism evidence="1 2">
    <name type="scientific">Pseudonocardia ammonioxydans</name>
    <dbReference type="NCBI Taxonomy" id="260086"/>
    <lineage>
        <taxon>Bacteria</taxon>
        <taxon>Bacillati</taxon>
        <taxon>Actinomycetota</taxon>
        <taxon>Actinomycetes</taxon>
        <taxon>Pseudonocardiales</taxon>
        <taxon>Pseudonocardiaceae</taxon>
        <taxon>Pseudonocardia</taxon>
    </lineage>
</organism>
<proteinExistence type="predicted"/>
<dbReference type="EMBL" id="FOUY01000152">
    <property type="protein sequence ID" value="SFO65381.1"/>
    <property type="molecule type" value="Genomic_DNA"/>
</dbReference>
<dbReference type="Proteomes" id="UP000199614">
    <property type="component" value="Unassembled WGS sequence"/>
</dbReference>